<evidence type="ECO:0000256" key="1">
    <source>
        <dbReference type="ARBA" id="ARBA00004651"/>
    </source>
</evidence>
<feature type="transmembrane region" description="Helical" evidence="7">
    <location>
        <begin position="112"/>
        <end position="137"/>
    </location>
</feature>
<keyword evidence="4 7" id="KW-0812">Transmembrane</keyword>
<protein>
    <recommendedName>
        <fullName evidence="7">TVP38/TMEM64 family membrane protein</fullName>
    </recommendedName>
</protein>
<feature type="transmembrane region" description="Helical" evidence="7">
    <location>
        <begin position="194"/>
        <end position="216"/>
    </location>
</feature>
<dbReference type="GO" id="GO:0005886">
    <property type="term" value="C:plasma membrane"/>
    <property type="evidence" value="ECO:0007669"/>
    <property type="project" value="UniProtKB-SubCell"/>
</dbReference>
<dbReference type="STRING" id="1724.GCA_001044175_00461"/>
<accession>A0A2A9DQ34</accession>
<evidence type="ECO:0000256" key="3">
    <source>
        <dbReference type="ARBA" id="ARBA00022475"/>
    </source>
</evidence>
<feature type="domain" description="VTT" evidence="8">
    <location>
        <begin position="100"/>
        <end position="217"/>
    </location>
</feature>
<dbReference type="PANTHER" id="PTHR12677">
    <property type="entry name" value="GOLGI APPARATUS MEMBRANE PROTEIN TVP38-RELATED"/>
    <property type="match status" value="1"/>
</dbReference>
<feature type="transmembrane region" description="Helical" evidence="7">
    <location>
        <begin position="49"/>
        <end position="67"/>
    </location>
</feature>
<dbReference type="InterPro" id="IPR032816">
    <property type="entry name" value="VTT_dom"/>
</dbReference>
<feature type="transmembrane region" description="Helical" evidence="7">
    <location>
        <begin position="222"/>
        <end position="244"/>
    </location>
</feature>
<organism evidence="9 10">
    <name type="scientific">Corynebacterium renale</name>
    <dbReference type="NCBI Taxonomy" id="1724"/>
    <lineage>
        <taxon>Bacteria</taxon>
        <taxon>Bacillati</taxon>
        <taxon>Actinomycetota</taxon>
        <taxon>Actinomycetes</taxon>
        <taxon>Mycobacteriales</taxon>
        <taxon>Corynebacteriaceae</taxon>
        <taxon>Corynebacterium</taxon>
    </lineage>
</organism>
<feature type="transmembrane region" description="Helical" evidence="7">
    <location>
        <begin position="79"/>
        <end position="100"/>
    </location>
</feature>
<dbReference type="AlphaFoldDB" id="A0A2A9DQ34"/>
<dbReference type="PANTHER" id="PTHR12677:SF59">
    <property type="entry name" value="GOLGI APPARATUS MEMBRANE PROTEIN TVP38-RELATED"/>
    <property type="match status" value="1"/>
</dbReference>
<evidence type="ECO:0000313" key="10">
    <source>
        <dbReference type="Proteomes" id="UP000221653"/>
    </source>
</evidence>
<evidence type="ECO:0000256" key="2">
    <source>
        <dbReference type="ARBA" id="ARBA00008640"/>
    </source>
</evidence>
<reference evidence="9 10" key="1">
    <citation type="submission" date="2017-10" db="EMBL/GenBank/DDBJ databases">
        <title>Sequencing the genomes of 1000 actinobacteria strains.</title>
        <authorList>
            <person name="Klenk H.-P."/>
        </authorList>
    </citation>
    <scope>NUCLEOTIDE SEQUENCE [LARGE SCALE GENOMIC DNA]</scope>
    <source>
        <strain evidence="9 10">DSM 20688</strain>
    </source>
</reference>
<comment type="caution">
    <text evidence="9">The sequence shown here is derived from an EMBL/GenBank/DDBJ whole genome shotgun (WGS) entry which is preliminary data.</text>
</comment>
<keyword evidence="10" id="KW-1185">Reference proteome</keyword>
<comment type="similarity">
    <text evidence="2 7">Belongs to the TVP38/TMEM64 family.</text>
</comment>
<evidence type="ECO:0000256" key="6">
    <source>
        <dbReference type="ARBA" id="ARBA00023136"/>
    </source>
</evidence>
<dbReference type="InterPro" id="IPR015414">
    <property type="entry name" value="TMEM64"/>
</dbReference>
<comment type="subcellular location">
    <subcellularLocation>
        <location evidence="1 7">Cell membrane</location>
        <topology evidence="1 7">Multi-pass membrane protein</topology>
    </subcellularLocation>
</comment>
<evidence type="ECO:0000256" key="7">
    <source>
        <dbReference type="RuleBase" id="RU366058"/>
    </source>
</evidence>
<proteinExistence type="inferred from homology"/>
<keyword evidence="6 7" id="KW-0472">Membrane</keyword>
<gene>
    <name evidence="9" type="ORF">ATK06_1823</name>
</gene>
<feature type="transmembrane region" description="Helical" evidence="7">
    <location>
        <begin position="166"/>
        <end position="187"/>
    </location>
</feature>
<dbReference type="Pfam" id="PF09335">
    <property type="entry name" value="VTT_dom"/>
    <property type="match status" value="1"/>
</dbReference>
<evidence type="ECO:0000259" key="8">
    <source>
        <dbReference type="Pfam" id="PF09335"/>
    </source>
</evidence>
<dbReference type="EMBL" id="PDJF01000001">
    <property type="protein sequence ID" value="PFG28704.1"/>
    <property type="molecule type" value="Genomic_DNA"/>
</dbReference>
<evidence type="ECO:0000313" key="9">
    <source>
        <dbReference type="EMBL" id="PFG28704.1"/>
    </source>
</evidence>
<sequence length="257" mass="27421">MAFSCCSRRRPSVSSTTDEQLVGKIREFMASLVRDAVDSMRAWSWMKRCIISAGLILFLACTIFLEVPPLSVLRGWADSLGSSFIIVFWLLYVAITQFPIPRTLLTLASGVLFGPALGTLVALTATTASAMLSLVVVRRLLGEWMAPRLKHPAVASINTRLRQRGWLAVGSLRLIAGVPFSVLNYVAALTSVRVIPFGAATLIGSAPGTCATVFIGDTLTTGFNPVLAVVTVGLACLGFVGLLIDAKAPVRNQPNDA</sequence>
<keyword evidence="5 7" id="KW-1133">Transmembrane helix</keyword>
<evidence type="ECO:0000256" key="5">
    <source>
        <dbReference type="ARBA" id="ARBA00022989"/>
    </source>
</evidence>
<name>A0A2A9DQ34_9CORY</name>
<dbReference type="Proteomes" id="UP000221653">
    <property type="component" value="Unassembled WGS sequence"/>
</dbReference>
<evidence type="ECO:0000256" key="4">
    <source>
        <dbReference type="ARBA" id="ARBA00022692"/>
    </source>
</evidence>
<keyword evidence="3 7" id="KW-1003">Cell membrane</keyword>